<dbReference type="InterPro" id="IPR029068">
    <property type="entry name" value="Glyas_Bleomycin-R_OHBP_Dase"/>
</dbReference>
<dbReference type="CDD" id="cd07245">
    <property type="entry name" value="VOC_like"/>
    <property type="match status" value="1"/>
</dbReference>
<dbReference type="SUPFAM" id="SSF54593">
    <property type="entry name" value="Glyoxalase/Bleomycin resistance protein/Dihydroxybiphenyl dioxygenase"/>
    <property type="match status" value="1"/>
</dbReference>
<protein>
    <submittedName>
        <fullName evidence="2">Glyoxalase/bleomycin resistance protein</fullName>
    </submittedName>
</protein>
<evidence type="ECO:0000313" key="2">
    <source>
        <dbReference type="EMBL" id="SCL95733.1"/>
    </source>
</evidence>
<dbReference type="EMBL" id="FMIK01000034">
    <property type="protein sequence ID" value="SCL95733.1"/>
    <property type="molecule type" value="Genomic_DNA"/>
</dbReference>
<gene>
    <name evidence="2" type="ORF">BCB44BAC_02624</name>
</gene>
<dbReference type="Proteomes" id="UP000242164">
    <property type="component" value="Unassembled WGS sequence"/>
</dbReference>
<accession>A0AAX2CI93</accession>
<dbReference type="RefSeq" id="WP_012094748.1">
    <property type="nucleotide sequence ID" value="NZ_CP024101.1"/>
</dbReference>
<feature type="domain" description="VOC" evidence="1">
    <location>
        <begin position="7"/>
        <end position="121"/>
    </location>
</feature>
<dbReference type="PANTHER" id="PTHR39175:SF1">
    <property type="entry name" value="FAMILY PROTEIN, PUTATIVE (AFU_ORTHOLOGUE AFUA_3G15060)-RELATED"/>
    <property type="match status" value="1"/>
</dbReference>
<comment type="caution">
    <text evidence="2">The sequence shown here is derived from an EMBL/GenBank/DDBJ whole genome shotgun (WGS) entry which is preliminary data.</text>
</comment>
<name>A0AAX2CI93_9BACI</name>
<dbReference type="AlphaFoldDB" id="A0AAX2CI93"/>
<dbReference type="PROSITE" id="PS51819">
    <property type="entry name" value="VOC"/>
    <property type="match status" value="1"/>
</dbReference>
<dbReference type="InterPro" id="IPR004360">
    <property type="entry name" value="Glyas_Fos-R_dOase_dom"/>
</dbReference>
<dbReference type="PANTHER" id="PTHR39175">
    <property type="entry name" value="FAMILY PROTEIN, PUTATIVE (AFU_ORTHOLOGUE AFUA_3G15060)-RELATED"/>
    <property type="match status" value="1"/>
</dbReference>
<sequence length="125" mass="14390">MVTYIQGIDHVQVAAPIGCEREARQFYGEVLGLEEIPKPKELKKRGGCWFRCGDQEIHIGVEEAFLPAKKAHPAFFVQRIDELKERLIEQGIQVIDDDARPDVIRFYLFDPFGNRIECMGNRIKS</sequence>
<dbReference type="Gene3D" id="3.10.180.10">
    <property type="entry name" value="2,3-Dihydroxybiphenyl 1,2-Dioxygenase, domain 1"/>
    <property type="match status" value="1"/>
</dbReference>
<evidence type="ECO:0000259" key="1">
    <source>
        <dbReference type="PROSITE" id="PS51819"/>
    </source>
</evidence>
<reference evidence="2 3" key="1">
    <citation type="submission" date="2016-08" db="EMBL/GenBank/DDBJ databases">
        <authorList>
            <person name="Loux V."/>
            <person name="Rue O."/>
        </authorList>
    </citation>
    <scope>NUCLEOTIDE SEQUENCE [LARGE SCALE GENOMIC DNA]</scope>
    <source>
        <strain evidence="2 3">AFSSA_08CEB44bac</strain>
    </source>
</reference>
<proteinExistence type="predicted"/>
<evidence type="ECO:0000313" key="3">
    <source>
        <dbReference type="Proteomes" id="UP000242164"/>
    </source>
</evidence>
<dbReference type="InterPro" id="IPR037523">
    <property type="entry name" value="VOC_core"/>
</dbReference>
<organism evidence="2 3">
    <name type="scientific">Bacillus cytotoxicus</name>
    <dbReference type="NCBI Taxonomy" id="580165"/>
    <lineage>
        <taxon>Bacteria</taxon>
        <taxon>Bacillati</taxon>
        <taxon>Bacillota</taxon>
        <taxon>Bacilli</taxon>
        <taxon>Bacillales</taxon>
        <taxon>Bacillaceae</taxon>
        <taxon>Bacillus</taxon>
        <taxon>Bacillus cereus group</taxon>
    </lineage>
</organism>
<dbReference type="Pfam" id="PF00903">
    <property type="entry name" value="Glyoxalase"/>
    <property type="match status" value="1"/>
</dbReference>
<dbReference type="GeneID" id="33897577"/>